<dbReference type="GO" id="GO:0005304">
    <property type="term" value="F:L-valine transmembrane transporter activity"/>
    <property type="evidence" value="ECO:0007669"/>
    <property type="project" value="TreeGrafter"/>
</dbReference>
<evidence type="ECO:0000256" key="3">
    <source>
        <dbReference type="ARBA" id="ARBA00022475"/>
    </source>
</evidence>
<dbReference type="HOGENOM" id="CLU_039929_3_0_9"/>
<feature type="transmembrane region" description="Helical" evidence="10">
    <location>
        <begin position="20"/>
        <end position="42"/>
    </location>
</feature>
<organism evidence="11 12">
    <name type="scientific">Dialister invisus DSM 15470</name>
    <dbReference type="NCBI Taxonomy" id="592028"/>
    <lineage>
        <taxon>Bacteria</taxon>
        <taxon>Bacillati</taxon>
        <taxon>Bacillota</taxon>
        <taxon>Negativicutes</taxon>
        <taxon>Veillonellales</taxon>
        <taxon>Veillonellaceae</taxon>
        <taxon>Dialister</taxon>
    </lineage>
</organism>
<dbReference type="EMBL" id="ACIM02000001">
    <property type="protein sequence ID" value="EEW96876.1"/>
    <property type="molecule type" value="Genomic_DNA"/>
</dbReference>
<dbReference type="InterPro" id="IPR052157">
    <property type="entry name" value="BCAA_transport_permease"/>
</dbReference>
<dbReference type="CDD" id="cd06582">
    <property type="entry name" value="TM_PBP1_LivH_like"/>
    <property type="match status" value="1"/>
</dbReference>
<feature type="transmembrane region" description="Helical" evidence="10">
    <location>
        <begin position="205"/>
        <end position="231"/>
    </location>
</feature>
<dbReference type="GO" id="GO:0005886">
    <property type="term" value="C:plasma membrane"/>
    <property type="evidence" value="ECO:0007669"/>
    <property type="project" value="UniProtKB-SubCell"/>
</dbReference>
<evidence type="ECO:0000256" key="4">
    <source>
        <dbReference type="ARBA" id="ARBA00022519"/>
    </source>
</evidence>
<dbReference type="GO" id="GO:0015192">
    <property type="term" value="F:L-phenylalanine transmembrane transporter activity"/>
    <property type="evidence" value="ECO:0007669"/>
    <property type="project" value="TreeGrafter"/>
</dbReference>
<feature type="transmembrane region" description="Helical" evidence="10">
    <location>
        <begin position="243"/>
        <end position="271"/>
    </location>
</feature>
<accession>C9LMU0</accession>
<evidence type="ECO:0000313" key="11">
    <source>
        <dbReference type="EMBL" id="EEW96876.1"/>
    </source>
</evidence>
<dbReference type="PANTHER" id="PTHR11795:SF371">
    <property type="entry name" value="HIGH-AFFINITY BRANCHED-CHAIN AMINO ACID TRANSPORT SYSTEM PERMEASE PROTEIN LIVH"/>
    <property type="match status" value="1"/>
</dbReference>
<name>C9LMU0_9FIRM</name>
<feature type="transmembrane region" description="Helical" evidence="10">
    <location>
        <begin position="283"/>
        <end position="302"/>
    </location>
</feature>
<sequence>MPEVWAKKYFSRRGKVIVFFQQLVNGLTLGSAYAVIAIGYTLVFGVLNIVNMAHGGIFMIGAYIGLLLVTEAGMNIFPALAGAMIGGAVLGYGLELLALRPLRKHKATHLAPLISTIGVSTFLESVALMVWGPQTRSFPSAFGNELMDMGVFKISGIQIISLGTAVVLMVLLTVMLNRTKVGKAIRATSENAETAGLLGINTGRIITLTVMLASALGAAAGVLIGLSFNAIEPTMGTSMGLKGLAVLIMGGLGNVEGAMAGGFILGIAEVFSVAYGTSSYRDAVAFGLIILILFIRPEGLFAKAGKGGRP</sequence>
<evidence type="ECO:0000256" key="10">
    <source>
        <dbReference type="SAM" id="Phobius"/>
    </source>
</evidence>
<dbReference type="GO" id="GO:1903806">
    <property type="term" value="P:L-isoleucine import across plasma membrane"/>
    <property type="evidence" value="ECO:0007669"/>
    <property type="project" value="TreeGrafter"/>
</dbReference>
<evidence type="ECO:0000256" key="8">
    <source>
        <dbReference type="ARBA" id="ARBA00023136"/>
    </source>
</evidence>
<keyword evidence="2" id="KW-0813">Transport</keyword>
<comment type="subcellular location">
    <subcellularLocation>
        <location evidence="1">Cell membrane</location>
        <topology evidence="1">Multi-pass membrane protein</topology>
    </subcellularLocation>
</comment>
<evidence type="ECO:0000256" key="9">
    <source>
        <dbReference type="ARBA" id="ARBA00037998"/>
    </source>
</evidence>
<dbReference type="GO" id="GO:0015808">
    <property type="term" value="P:L-alanine transport"/>
    <property type="evidence" value="ECO:0007669"/>
    <property type="project" value="TreeGrafter"/>
</dbReference>
<proteinExistence type="inferred from homology"/>
<keyword evidence="12" id="KW-1185">Reference proteome</keyword>
<dbReference type="GO" id="GO:0015190">
    <property type="term" value="F:L-leucine transmembrane transporter activity"/>
    <property type="evidence" value="ECO:0007669"/>
    <property type="project" value="TreeGrafter"/>
</dbReference>
<feature type="transmembrane region" description="Helical" evidence="10">
    <location>
        <begin position="110"/>
        <end position="131"/>
    </location>
</feature>
<dbReference type="AlphaFoldDB" id="C9LMU0"/>
<dbReference type="STRING" id="592028.GCWU000321_00845"/>
<comment type="similarity">
    <text evidence="9">Belongs to the binding-protein-dependent transport system permease family. LivHM subfamily.</text>
</comment>
<keyword evidence="4" id="KW-0997">Cell inner membrane</keyword>
<dbReference type="eggNOG" id="COG0559">
    <property type="taxonomic scope" value="Bacteria"/>
</dbReference>
<keyword evidence="6" id="KW-0029">Amino-acid transport</keyword>
<dbReference type="InterPro" id="IPR001851">
    <property type="entry name" value="ABC_transp_permease"/>
</dbReference>
<evidence type="ECO:0000256" key="1">
    <source>
        <dbReference type="ARBA" id="ARBA00004651"/>
    </source>
</evidence>
<feature type="transmembrane region" description="Helical" evidence="10">
    <location>
        <begin position="151"/>
        <end position="176"/>
    </location>
</feature>
<keyword evidence="3" id="KW-1003">Cell membrane</keyword>
<protein>
    <submittedName>
        <fullName evidence="11">Branched-chain amino acid ABC transporter, permease protein</fullName>
    </submittedName>
</protein>
<keyword evidence="7 10" id="KW-1133">Transmembrane helix</keyword>
<reference evidence="11" key="1">
    <citation type="submission" date="2009-09" db="EMBL/GenBank/DDBJ databases">
        <authorList>
            <person name="Weinstock G."/>
            <person name="Sodergren E."/>
            <person name="Clifton S."/>
            <person name="Fulton L."/>
            <person name="Fulton B."/>
            <person name="Courtney L."/>
            <person name="Fronick C."/>
            <person name="Harrison M."/>
            <person name="Strong C."/>
            <person name="Farmer C."/>
            <person name="Delahaunty K."/>
            <person name="Markovic C."/>
            <person name="Hall O."/>
            <person name="Minx P."/>
            <person name="Tomlinson C."/>
            <person name="Mitreva M."/>
            <person name="Nelson J."/>
            <person name="Hou S."/>
            <person name="Wollam A."/>
            <person name="Pepin K.H."/>
            <person name="Johnson M."/>
            <person name="Bhonagiri V."/>
            <person name="Nash W.E."/>
            <person name="Warren W."/>
            <person name="Chinwalla A."/>
            <person name="Mardis E.R."/>
            <person name="Wilson R.K."/>
        </authorList>
    </citation>
    <scope>NUCLEOTIDE SEQUENCE [LARGE SCALE GENOMIC DNA]</scope>
    <source>
        <strain evidence="11">DSM 15470</strain>
    </source>
</reference>
<keyword evidence="5 10" id="KW-0812">Transmembrane</keyword>
<keyword evidence="8 10" id="KW-0472">Membrane</keyword>
<evidence type="ECO:0000256" key="2">
    <source>
        <dbReference type="ARBA" id="ARBA00022448"/>
    </source>
</evidence>
<evidence type="ECO:0000313" key="12">
    <source>
        <dbReference type="Proteomes" id="UP000004736"/>
    </source>
</evidence>
<evidence type="ECO:0000256" key="7">
    <source>
        <dbReference type="ARBA" id="ARBA00022989"/>
    </source>
</evidence>
<dbReference type="Proteomes" id="UP000004736">
    <property type="component" value="Unassembled WGS sequence"/>
</dbReference>
<dbReference type="GO" id="GO:0042941">
    <property type="term" value="P:D-alanine transmembrane transport"/>
    <property type="evidence" value="ECO:0007669"/>
    <property type="project" value="TreeGrafter"/>
</dbReference>
<dbReference type="Pfam" id="PF02653">
    <property type="entry name" value="BPD_transp_2"/>
    <property type="match status" value="1"/>
</dbReference>
<comment type="caution">
    <text evidence="11">The sequence shown here is derived from an EMBL/GenBank/DDBJ whole genome shotgun (WGS) entry which is preliminary data.</text>
</comment>
<dbReference type="PANTHER" id="PTHR11795">
    <property type="entry name" value="BRANCHED-CHAIN AMINO ACID TRANSPORT SYSTEM PERMEASE PROTEIN LIVH"/>
    <property type="match status" value="1"/>
</dbReference>
<gene>
    <name evidence="11" type="ORF">GCWU000321_00845</name>
</gene>
<evidence type="ECO:0000256" key="6">
    <source>
        <dbReference type="ARBA" id="ARBA00022970"/>
    </source>
</evidence>
<evidence type="ECO:0000256" key="5">
    <source>
        <dbReference type="ARBA" id="ARBA00022692"/>
    </source>
</evidence>
<dbReference type="GO" id="GO:0015188">
    <property type="term" value="F:L-isoleucine transmembrane transporter activity"/>
    <property type="evidence" value="ECO:0007669"/>
    <property type="project" value="TreeGrafter"/>
</dbReference>
<feature type="transmembrane region" description="Helical" evidence="10">
    <location>
        <begin position="49"/>
        <end position="70"/>
    </location>
</feature>
<feature type="transmembrane region" description="Helical" evidence="10">
    <location>
        <begin position="76"/>
        <end position="98"/>
    </location>
</feature>